<keyword evidence="1" id="KW-0802">TPR repeat</keyword>
<feature type="chain" id="PRO_5014948196" evidence="2">
    <location>
        <begin position="29"/>
        <end position="182"/>
    </location>
</feature>
<protein>
    <submittedName>
        <fullName evidence="3">Uncharacterized protein</fullName>
    </submittedName>
</protein>
<evidence type="ECO:0000256" key="1">
    <source>
        <dbReference type="PROSITE-ProRule" id="PRU00339"/>
    </source>
</evidence>
<dbReference type="InterPro" id="IPR011990">
    <property type="entry name" value="TPR-like_helical_dom_sf"/>
</dbReference>
<keyword evidence="4" id="KW-1185">Reference proteome</keyword>
<comment type="caution">
    <text evidence="3">The sequence shown here is derived from an EMBL/GenBank/DDBJ whole genome shotgun (WGS) entry which is preliminary data.</text>
</comment>
<evidence type="ECO:0000313" key="3">
    <source>
        <dbReference type="EMBL" id="PJC91594.1"/>
    </source>
</evidence>
<dbReference type="Gene3D" id="1.25.40.10">
    <property type="entry name" value="Tetratricopeptide repeat domain"/>
    <property type="match status" value="1"/>
</dbReference>
<gene>
    <name evidence="3" type="ORF">CUC44_19145</name>
</gene>
<feature type="signal peptide" evidence="2">
    <location>
        <begin position="1"/>
        <end position="28"/>
    </location>
</feature>
<proteinExistence type="predicted"/>
<dbReference type="EMBL" id="PGCP01000040">
    <property type="protein sequence ID" value="PJC91594.1"/>
    <property type="molecule type" value="Genomic_DNA"/>
</dbReference>
<evidence type="ECO:0000313" key="4">
    <source>
        <dbReference type="Proteomes" id="UP000232060"/>
    </source>
</evidence>
<dbReference type="Proteomes" id="UP000232060">
    <property type="component" value="Unassembled WGS sequence"/>
</dbReference>
<keyword evidence="2" id="KW-0732">Signal</keyword>
<dbReference type="SUPFAM" id="SSF48452">
    <property type="entry name" value="TPR-like"/>
    <property type="match status" value="1"/>
</dbReference>
<organism evidence="3 4">
    <name type="scientific">Aeromonas lusitana</name>
    <dbReference type="NCBI Taxonomy" id="931529"/>
    <lineage>
        <taxon>Bacteria</taxon>
        <taxon>Pseudomonadati</taxon>
        <taxon>Pseudomonadota</taxon>
        <taxon>Gammaproteobacteria</taxon>
        <taxon>Aeromonadales</taxon>
        <taxon>Aeromonadaceae</taxon>
        <taxon>Aeromonas</taxon>
    </lineage>
</organism>
<reference evidence="3 4" key="1">
    <citation type="submission" date="2017-11" db="EMBL/GenBank/DDBJ databases">
        <title>Draft genome sequence of environmental isolate Aeromonas lusitania sp. nov. MDC 2473.</title>
        <authorList>
            <person name="Colston S.M."/>
            <person name="Navarro A."/>
            <person name="Martinez-Murcia A.J."/>
            <person name="Graf J."/>
        </authorList>
    </citation>
    <scope>NUCLEOTIDE SEQUENCE [LARGE SCALE GENOMIC DNA]</scope>
    <source>
        <strain evidence="3 4">MDC 2473</strain>
    </source>
</reference>
<dbReference type="Pfam" id="PF14559">
    <property type="entry name" value="TPR_19"/>
    <property type="match status" value="1"/>
</dbReference>
<sequence>MNLWRRVMKAMKLVLVGTLCLISGLALAAGGGGSSGGGSGGGGASSSGGSVSMTQQKLQRVEQLVKAQQWQQAEALLRDLRQDAANSADVWNWSGYVARKSGRLAQAFPYYDKALEIDPKHRGAHEYLGEAYLQNGEREKAQQQLQILQGLCGQCEEAQDLTAALKAAPQPAKGKSGFLLGG</sequence>
<dbReference type="PROSITE" id="PS50005">
    <property type="entry name" value="TPR"/>
    <property type="match status" value="1"/>
</dbReference>
<evidence type="ECO:0000256" key="2">
    <source>
        <dbReference type="SAM" id="SignalP"/>
    </source>
</evidence>
<name>A0A2M8H4U8_9GAMM</name>
<accession>A0A2M8H4U8</accession>
<dbReference type="AlphaFoldDB" id="A0A2M8H4U8"/>
<feature type="repeat" description="TPR" evidence="1">
    <location>
        <begin position="88"/>
        <end position="121"/>
    </location>
</feature>
<dbReference type="SMART" id="SM00028">
    <property type="entry name" value="TPR"/>
    <property type="match status" value="2"/>
</dbReference>
<dbReference type="InterPro" id="IPR019734">
    <property type="entry name" value="TPR_rpt"/>
</dbReference>